<feature type="domain" description="Acyl-CoA oxidase/dehydrogenase middle" evidence="12">
    <location>
        <begin position="161"/>
        <end position="269"/>
    </location>
</feature>
<evidence type="ECO:0000256" key="6">
    <source>
        <dbReference type="ARBA" id="ARBA00051388"/>
    </source>
</evidence>
<comment type="cofactor">
    <cofactor evidence="1 10">
        <name>FAD</name>
        <dbReference type="ChEBI" id="CHEBI:57692"/>
    </cofactor>
</comment>
<feature type="domain" description="Acetyl-CoA dehydrogenase-like C-terminal" evidence="14">
    <location>
        <begin position="466"/>
        <end position="584"/>
    </location>
</feature>
<evidence type="ECO:0000256" key="8">
    <source>
        <dbReference type="ARBA" id="ARBA00066694"/>
    </source>
</evidence>
<dbReference type="SUPFAM" id="SSF56645">
    <property type="entry name" value="Acyl-CoA dehydrogenase NM domain-like"/>
    <property type="match status" value="1"/>
</dbReference>
<evidence type="ECO:0000259" key="13">
    <source>
        <dbReference type="Pfam" id="PF02771"/>
    </source>
</evidence>
<reference evidence="15" key="1">
    <citation type="submission" date="2022-06" db="EMBL/GenBank/DDBJ databases">
        <title>Isolation and Genomics of Futiania mangrovii gen. nov., sp. nov., a Rare and Metabolically-versatile member in the Class Alphaproteobacteria.</title>
        <authorList>
            <person name="Liu L."/>
            <person name="Huang W.-C."/>
            <person name="Pan J."/>
            <person name="Li J."/>
            <person name="Huang Y."/>
            <person name="Du H."/>
            <person name="Liu Y."/>
            <person name="Li M."/>
        </authorList>
    </citation>
    <scope>NUCLEOTIDE SEQUENCE</scope>
    <source>
        <strain evidence="15">FT118</strain>
    </source>
</reference>
<dbReference type="RefSeq" id="WP_269331049.1">
    <property type="nucleotide sequence ID" value="NZ_JAMZFT010000001.1"/>
</dbReference>
<dbReference type="GO" id="GO:0016627">
    <property type="term" value="F:oxidoreductase activity, acting on the CH-CH group of donors"/>
    <property type="evidence" value="ECO:0007669"/>
    <property type="project" value="InterPro"/>
</dbReference>
<dbReference type="PANTHER" id="PTHR42803">
    <property type="entry name" value="ACYL-COA DEHYDROGENASE"/>
    <property type="match status" value="1"/>
</dbReference>
<evidence type="ECO:0000256" key="2">
    <source>
        <dbReference type="ARBA" id="ARBA00009347"/>
    </source>
</evidence>
<evidence type="ECO:0000256" key="10">
    <source>
        <dbReference type="RuleBase" id="RU362125"/>
    </source>
</evidence>
<dbReference type="GO" id="GO:0050660">
    <property type="term" value="F:flavin adenine dinucleotide binding"/>
    <property type="evidence" value="ECO:0007669"/>
    <property type="project" value="InterPro"/>
</dbReference>
<feature type="domain" description="Acyl-CoA dehydrogenase/oxidase C-terminal" evidence="11">
    <location>
        <begin position="280"/>
        <end position="451"/>
    </location>
</feature>
<feature type="domain" description="Acyl-CoA dehydrogenase/oxidase N-terminal" evidence="13">
    <location>
        <begin position="39"/>
        <end position="156"/>
    </location>
</feature>
<dbReference type="FunFam" id="2.40.110.10:FF:000031">
    <property type="entry name" value="Acyl-CoA dehydrogenase, putative"/>
    <property type="match status" value="1"/>
</dbReference>
<evidence type="ECO:0000259" key="12">
    <source>
        <dbReference type="Pfam" id="PF02770"/>
    </source>
</evidence>
<dbReference type="PANTHER" id="PTHR42803:SF1">
    <property type="entry name" value="BROAD-SPECIFICITY LINEAR ACYL-COA DEHYDROGENASE FADE5"/>
    <property type="match status" value="1"/>
</dbReference>
<evidence type="ECO:0000256" key="5">
    <source>
        <dbReference type="ARBA" id="ARBA00023002"/>
    </source>
</evidence>
<evidence type="ECO:0000256" key="7">
    <source>
        <dbReference type="ARBA" id="ARBA00058683"/>
    </source>
</evidence>
<keyword evidence="4 10" id="KW-0274">FAD</keyword>
<evidence type="ECO:0000256" key="1">
    <source>
        <dbReference type="ARBA" id="ARBA00001974"/>
    </source>
</evidence>
<dbReference type="FunFam" id="1.10.540.10:FF:000080">
    <property type="entry name" value="Probable acyl-coA dehydrogenase"/>
    <property type="match status" value="1"/>
</dbReference>
<dbReference type="InterPro" id="IPR009100">
    <property type="entry name" value="AcylCoA_DH/oxidase_NM_dom_sf"/>
</dbReference>
<comment type="function">
    <text evidence="7">Involved in the assimilation of dimethylsulphoniopropionate (DMSP), an important compound in the fixation of carbon in marine phytoplankton, by mediating the conversion of 3-(methylthio)propanoyl-CoA (MMPA-CoA) to 3-(methylthio)acryloyl-CoA (MTA-CoA).</text>
</comment>
<evidence type="ECO:0000256" key="9">
    <source>
        <dbReference type="ARBA" id="ARBA00069043"/>
    </source>
</evidence>
<dbReference type="InterPro" id="IPR037069">
    <property type="entry name" value="AcylCoA_DH/ox_N_sf"/>
</dbReference>
<dbReference type="InterPro" id="IPR006091">
    <property type="entry name" value="Acyl-CoA_Oxase/DH_mid-dom"/>
</dbReference>
<keyword evidence="16" id="KW-1185">Reference proteome</keyword>
<protein>
    <recommendedName>
        <fullName evidence="9">3-methylmercaptopropionyl-CoA dehydrogenase</fullName>
        <ecNumber evidence="8">1.3.99.41</ecNumber>
    </recommendedName>
</protein>
<proteinExistence type="inferred from homology"/>
<comment type="catalytic activity">
    <reaction evidence="6">
        <text>3-(methylsulfanyl)propanoyl-CoA + oxidized [electron-transfer flavoprotein] + H(+) = 3-(methylsulfanyl)acryloyl-CoA + reduced [electron-transfer flavoprotein]</text>
        <dbReference type="Rhea" id="RHEA:52612"/>
        <dbReference type="Rhea" id="RHEA-COMP:10685"/>
        <dbReference type="Rhea" id="RHEA-COMP:10686"/>
        <dbReference type="ChEBI" id="CHEBI:15378"/>
        <dbReference type="ChEBI" id="CHEBI:57692"/>
        <dbReference type="ChEBI" id="CHEBI:58307"/>
        <dbReference type="ChEBI" id="CHEBI:82815"/>
        <dbReference type="ChEBI" id="CHEBI:84994"/>
        <dbReference type="EC" id="1.3.99.41"/>
    </reaction>
    <physiologicalReaction direction="left-to-right" evidence="6">
        <dbReference type="Rhea" id="RHEA:52613"/>
    </physiologicalReaction>
</comment>
<name>A0A9J6PAL2_9PROT</name>
<dbReference type="InterPro" id="IPR025878">
    <property type="entry name" value="Acyl-CoA_dh-like_C_dom"/>
</dbReference>
<dbReference type="Gene3D" id="1.20.140.10">
    <property type="entry name" value="Butyryl-CoA Dehydrogenase, subunit A, domain 3"/>
    <property type="match status" value="1"/>
</dbReference>
<dbReference type="Pfam" id="PF02771">
    <property type="entry name" value="Acyl-CoA_dh_N"/>
    <property type="match status" value="1"/>
</dbReference>
<dbReference type="EC" id="1.3.99.41" evidence="8"/>
<dbReference type="AlphaFoldDB" id="A0A9J6PAL2"/>
<dbReference type="InterPro" id="IPR013786">
    <property type="entry name" value="AcylCoA_DH/ox_N"/>
</dbReference>
<dbReference type="InterPro" id="IPR036250">
    <property type="entry name" value="AcylCo_DH-like_C"/>
</dbReference>
<dbReference type="SUPFAM" id="SSF47203">
    <property type="entry name" value="Acyl-CoA dehydrogenase C-terminal domain-like"/>
    <property type="match status" value="1"/>
</dbReference>
<dbReference type="Pfam" id="PF02770">
    <property type="entry name" value="Acyl-CoA_dh_M"/>
    <property type="match status" value="1"/>
</dbReference>
<evidence type="ECO:0000259" key="11">
    <source>
        <dbReference type="Pfam" id="PF00441"/>
    </source>
</evidence>
<dbReference type="Pfam" id="PF12806">
    <property type="entry name" value="Acyl-CoA_dh_C"/>
    <property type="match status" value="1"/>
</dbReference>
<evidence type="ECO:0000313" key="15">
    <source>
        <dbReference type="EMBL" id="MCP1335094.1"/>
    </source>
</evidence>
<organism evidence="15 16">
    <name type="scientific">Futiania mangrovi</name>
    <dbReference type="NCBI Taxonomy" id="2959716"/>
    <lineage>
        <taxon>Bacteria</taxon>
        <taxon>Pseudomonadati</taxon>
        <taxon>Pseudomonadota</taxon>
        <taxon>Alphaproteobacteria</taxon>
        <taxon>Futianiales</taxon>
        <taxon>Futianiaceae</taxon>
        <taxon>Futiania</taxon>
    </lineage>
</organism>
<dbReference type="Proteomes" id="UP001055804">
    <property type="component" value="Unassembled WGS sequence"/>
</dbReference>
<dbReference type="Gene3D" id="2.40.110.10">
    <property type="entry name" value="Butyryl-CoA Dehydrogenase, subunit A, domain 2"/>
    <property type="match status" value="1"/>
</dbReference>
<comment type="caution">
    <text evidence="15">The sequence shown here is derived from an EMBL/GenBank/DDBJ whole genome shotgun (WGS) entry which is preliminary data.</text>
</comment>
<evidence type="ECO:0000256" key="3">
    <source>
        <dbReference type="ARBA" id="ARBA00022630"/>
    </source>
</evidence>
<comment type="similarity">
    <text evidence="2 10">Belongs to the acyl-CoA dehydrogenase family.</text>
</comment>
<dbReference type="EMBL" id="JAMZFT010000001">
    <property type="protein sequence ID" value="MCP1335094.1"/>
    <property type="molecule type" value="Genomic_DNA"/>
</dbReference>
<dbReference type="InterPro" id="IPR046373">
    <property type="entry name" value="Acyl-CoA_Oxase/DH_mid-dom_sf"/>
</dbReference>
<dbReference type="Gene3D" id="1.10.540.10">
    <property type="entry name" value="Acyl-CoA dehydrogenase/oxidase, N-terminal domain"/>
    <property type="match status" value="1"/>
</dbReference>
<sequence length="594" mass="63299">MTYRAALNDIRFALNAIVGAGRLAETERYADATPELVDQIVEEAGRFTTEVLAPLNTVGDRQGSHLKDGKVVTPDGWADAYRQFWEGGWNGVAAPAAHGGMGLPILLQMAVSEMMTSANMAFGLCPLLTQGAIHALEAHGTDEQKERYLGKLVTGEWTGTMNLTEPQAGSDVGALTTKAEPAGDGTYKITGTKIYITYGDHEMAENIIHLVLARLPDAPLGTRGISLFLVPKYLLNEDGTPGTRNALRPLSLEKKLGIHASPTCVMSYEGATGFLVGEENQGMKAMFTMMNDARLGVGTQGVGIMERAFQQALAYAQERKQGKPVGKQHAQKEMVPIIEHADVRRTLLHMKALTMAARGLCYDTALHADLSMAAATEEERAAAKARVELLTPVAKSWSTDKGVEVASLGIQVHGGMGFIEETGAAQHLRDARIAPIYEGTNGIQALDLVARKLPMQMGGVVRAYLEEVVETADALRATNAPHLVTIADRLKTATEQLGRATMWIGQKLASGEIEDALAGATPYQSAFGTVAGGFYLAKGVLAAHKAGDESPTAQTALQLARFYAEQELPHTEGYCAAAMSGADLVGVTAEQLAS</sequence>
<keyword evidence="5 10" id="KW-0560">Oxidoreductase</keyword>
<keyword evidence="3 10" id="KW-0285">Flavoprotein</keyword>
<evidence type="ECO:0000259" key="14">
    <source>
        <dbReference type="Pfam" id="PF12806"/>
    </source>
</evidence>
<gene>
    <name evidence="15" type="ORF">NJQ99_01580</name>
</gene>
<dbReference type="InterPro" id="IPR052166">
    <property type="entry name" value="Diverse_Acyl-CoA_DH"/>
</dbReference>
<evidence type="ECO:0000313" key="16">
    <source>
        <dbReference type="Proteomes" id="UP001055804"/>
    </source>
</evidence>
<accession>A0A9J6PAL2</accession>
<dbReference type="InterPro" id="IPR009075">
    <property type="entry name" value="AcylCo_DH/oxidase_C"/>
</dbReference>
<dbReference type="Pfam" id="PF00441">
    <property type="entry name" value="Acyl-CoA_dh_1"/>
    <property type="match status" value="1"/>
</dbReference>
<evidence type="ECO:0000256" key="4">
    <source>
        <dbReference type="ARBA" id="ARBA00022827"/>
    </source>
</evidence>